<feature type="domain" description="Transposase IS110-like N-terminal" evidence="1">
    <location>
        <begin position="7"/>
        <end position="149"/>
    </location>
</feature>
<organism evidence="3 4">
    <name type="scientific">Lysobacter auxotrophicus</name>
    <dbReference type="NCBI Taxonomy" id="2992573"/>
    <lineage>
        <taxon>Bacteria</taxon>
        <taxon>Pseudomonadati</taxon>
        <taxon>Pseudomonadota</taxon>
        <taxon>Gammaproteobacteria</taxon>
        <taxon>Lysobacterales</taxon>
        <taxon>Lysobacteraceae</taxon>
        <taxon>Lysobacter</taxon>
    </lineage>
</organism>
<dbReference type="InterPro" id="IPR002525">
    <property type="entry name" value="Transp_IS110-like_N"/>
</dbReference>
<evidence type="ECO:0000259" key="1">
    <source>
        <dbReference type="Pfam" id="PF01548"/>
    </source>
</evidence>
<dbReference type="RefSeq" id="WP_281780451.1">
    <property type="nucleotide sequence ID" value="NZ_AP027041.1"/>
</dbReference>
<name>A0ABN6UFB7_9GAMM</name>
<accession>A0ABN6UFB7</accession>
<proteinExistence type="predicted"/>
<evidence type="ECO:0000313" key="3">
    <source>
        <dbReference type="EMBL" id="BDU14895.1"/>
    </source>
</evidence>
<reference evidence="3 4" key="1">
    <citation type="journal article" date="2023" name="Int. J. Syst. Evol. Microbiol.">
        <title>Physiological and genomic analyses of cobalamin (vitamin B12)-auxotrophy of Lysobacter auxotrophicus sp. nov., a methionine-auxotrophic chitinolytic bacterium isolated from chitin-treated soil.</title>
        <authorList>
            <person name="Saito A."/>
            <person name="Dohra H."/>
            <person name="Hamada M."/>
            <person name="Moriuchi R."/>
            <person name="Kotsuchibashi Y."/>
            <person name="Mori K."/>
        </authorList>
    </citation>
    <scope>NUCLEOTIDE SEQUENCE [LARGE SCALE GENOMIC DNA]</scope>
    <source>
        <strain evidence="3 4">5-21a</strain>
    </source>
</reference>
<dbReference type="PANTHER" id="PTHR33055:SF3">
    <property type="entry name" value="PUTATIVE TRANSPOSASE FOR IS117-RELATED"/>
    <property type="match status" value="1"/>
</dbReference>
<dbReference type="Pfam" id="PF02371">
    <property type="entry name" value="Transposase_20"/>
    <property type="match status" value="1"/>
</dbReference>
<evidence type="ECO:0000313" key="4">
    <source>
        <dbReference type="Proteomes" id="UP001317822"/>
    </source>
</evidence>
<dbReference type="NCBIfam" id="NF033542">
    <property type="entry name" value="transpos_IS110"/>
    <property type="match status" value="1"/>
</dbReference>
<sequence length="344" mass="38193">MNELIRIGVDLAKNVFQVHGVDRRERPAWCKRLPRERWLRAVAETAPPGCEIGMESCGGAHHWARQLQARGFRVKLIAPQFVKPYVKSNKNDANDAEAICEAMSRPCMRFVSVKSVEQQDIQSAHRIRAGLVEQRTAKANQIRGLVAEYGLVAPKELLSLRRAIPRWLEDADNGLSDRFRHLLDGLWRDIRALDDRVAELDADIGAIAQSDPDAVRLQQLRGVGPMIATALLAAVGDARQFANGRQLSASLGLTPRQHSSGGKERLLGISKRGDAYLRSLLVHGARAMLRTAKGKEDRLSRWICRLAERSHPNVACVALANKTARMAWAMLRNGTDYQPDLAAA</sequence>
<dbReference type="Pfam" id="PF01548">
    <property type="entry name" value="DEDD_Tnp_IS110"/>
    <property type="match status" value="1"/>
</dbReference>
<dbReference type="InterPro" id="IPR003346">
    <property type="entry name" value="Transposase_20"/>
</dbReference>
<keyword evidence="4" id="KW-1185">Reference proteome</keyword>
<gene>
    <name evidence="3" type="ORF">LA521A_00960</name>
</gene>
<dbReference type="InterPro" id="IPR047650">
    <property type="entry name" value="Transpos_IS110"/>
</dbReference>
<dbReference type="Proteomes" id="UP001317822">
    <property type="component" value="Chromosome"/>
</dbReference>
<evidence type="ECO:0000259" key="2">
    <source>
        <dbReference type="Pfam" id="PF02371"/>
    </source>
</evidence>
<feature type="domain" description="Transposase IS116/IS110/IS902 C-terminal" evidence="2">
    <location>
        <begin position="216"/>
        <end position="291"/>
    </location>
</feature>
<dbReference type="EMBL" id="AP027041">
    <property type="protein sequence ID" value="BDU14895.1"/>
    <property type="molecule type" value="Genomic_DNA"/>
</dbReference>
<protein>
    <submittedName>
        <fullName evidence="3">IS110 family transposase</fullName>
    </submittedName>
</protein>
<dbReference type="PANTHER" id="PTHR33055">
    <property type="entry name" value="TRANSPOSASE FOR INSERTION SEQUENCE ELEMENT IS1111A"/>
    <property type="match status" value="1"/>
</dbReference>